<comment type="caution">
    <text evidence="2">The sequence shown here is derived from an EMBL/GenBank/DDBJ whole genome shotgun (WGS) entry which is preliminary data.</text>
</comment>
<name>A0A8K0GAP1_IGNLU</name>
<evidence type="ECO:0000313" key="3">
    <source>
        <dbReference type="Proteomes" id="UP000801492"/>
    </source>
</evidence>
<protein>
    <submittedName>
        <fullName evidence="2">Uncharacterized protein</fullName>
    </submittedName>
</protein>
<sequence length="122" mass="14471">MTRWRRPDSVPYPSVWSRFNGPKEINGIIPRFFIQDITEEQYEDVIQFMENGFLRDETLCKFSGLAEDHDSVEDYRKMWRYILEDRLGLVCYMENTDPNGKPIIAGANCTHIIRKTDPDFME</sequence>
<organism evidence="2 3">
    <name type="scientific">Ignelater luminosus</name>
    <name type="common">Cucubano</name>
    <name type="synonym">Pyrophorus luminosus</name>
    <dbReference type="NCBI Taxonomy" id="2038154"/>
    <lineage>
        <taxon>Eukaryota</taxon>
        <taxon>Metazoa</taxon>
        <taxon>Ecdysozoa</taxon>
        <taxon>Arthropoda</taxon>
        <taxon>Hexapoda</taxon>
        <taxon>Insecta</taxon>
        <taxon>Pterygota</taxon>
        <taxon>Neoptera</taxon>
        <taxon>Endopterygota</taxon>
        <taxon>Coleoptera</taxon>
        <taxon>Polyphaga</taxon>
        <taxon>Elateriformia</taxon>
        <taxon>Elateroidea</taxon>
        <taxon>Elateridae</taxon>
        <taxon>Agrypninae</taxon>
        <taxon>Pyrophorini</taxon>
        <taxon>Ignelater</taxon>
    </lineage>
</organism>
<dbReference type="Gene3D" id="3.40.630.30">
    <property type="match status" value="1"/>
</dbReference>
<dbReference type="OrthoDB" id="8184310at2759"/>
<evidence type="ECO:0000313" key="2">
    <source>
        <dbReference type="EMBL" id="KAF2891961.1"/>
    </source>
</evidence>
<accession>A0A8K0GAP1</accession>
<dbReference type="EMBL" id="VTPC01017771">
    <property type="protein sequence ID" value="KAF2891961.1"/>
    <property type="molecule type" value="Genomic_DNA"/>
</dbReference>
<dbReference type="EMBL" id="VTPC01063164">
    <property type="protein sequence ID" value="KAF2889727.1"/>
    <property type="molecule type" value="Genomic_DNA"/>
</dbReference>
<proteinExistence type="predicted"/>
<dbReference type="Proteomes" id="UP000801492">
    <property type="component" value="Unassembled WGS sequence"/>
</dbReference>
<gene>
    <name evidence="2" type="ORF">ILUMI_14212</name>
    <name evidence="1" type="ORF">ILUMI_16446</name>
</gene>
<feature type="non-terminal residue" evidence="2">
    <location>
        <position position="122"/>
    </location>
</feature>
<dbReference type="AlphaFoldDB" id="A0A8K0GAP1"/>
<keyword evidence="3" id="KW-1185">Reference proteome</keyword>
<reference evidence="2" key="1">
    <citation type="submission" date="2019-08" db="EMBL/GenBank/DDBJ databases">
        <title>The genome of the North American firefly Photinus pyralis.</title>
        <authorList>
            <consortium name="Photinus pyralis genome working group"/>
            <person name="Fallon T.R."/>
            <person name="Sander Lower S.E."/>
            <person name="Weng J.-K."/>
        </authorList>
    </citation>
    <scope>NUCLEOTIDE SEQUENCE</scope>
    <source>
        <strain evidence="2">TRF0915ILg1</strain>
        <tissue evidence="2">Whole body</tissue>
    </source>
</reference>
<evidence type="ECO:0000313" key="1">
    <source>
        <dbReference type="EMBL" id="KAF2889727.1"/>
    </source>
</evidence>